<dbReference type="Proteomes" id="UP000294685">
    <property type="component" value="Unassembled WGS sequence"/>
</dbReference>
<dbReference type="EMBL" id="SMLH01000004">
    <property type="protein sequence ID" value="TDE29311.1"/>
    <property type="molecule type" value="Genomic_DNA"/>
</dbReference>
<protein>
    <recommendedName>
        <fullName evidence="1">ATPase AAA-type core domain-containing protein</fullName>
    </recommendedName>
</protein>
<accession>A0ABY2DRC2</accession>
<evidence type="ECO:0000313" key="2">
    <source>
        <dbReference type="EMBL" id="TDE29311.1"/>
    </source>
</evidence>
<keyword evidence="3" id="KW-1185">Reference proteome</keyword>
<feature type="domain" description="ATPase AAA-type core" evidence="1">
    <location>
        <begin position="543"/>
        <end position="591"/>
    </location>
</feature>
<organism evidence="2 3">
    <name type="scientific">Flavobacterium ranwuense</name>
    <dbReference type="NCBI Taxonomy" id="2541725"/>
    <lineage>
        <taxon>Bacteria</taxon>
        <taxon>Pseudomonadati</taxon>
        <taxon>Bacteroidota</taxon>
        <taxon>Flavobacteriia</taxon>
        <taxon>Flavobacteriales</taxon>
        <taxon>Flavobacteriaceae</taxon>
        <taxon>Flavobacterium</taxon>
    </lineage>
</organism>
<name>A0ABY2DRC2_9FLAO</name>
<dbReference type="InterPro" id="IPR003959">
    <property type="entry name" value="ATPase_AAA_core"/>
</dbReference>
<dbReference type="RefSeq" id="WP_132070852.1">
    <property type="nucleotide sequence ID" value="NZ_SMLH01000004.1"/>
</dbReference>
<evidence type="ECO:0000313" key="3">
    <source>
        <dbReference type="Proteomes" id="UP000294685"/>
    </source>
</evidence>
<sequence>MKNENNFKLIAIRPLKNCNKRFLKNLKAGNIYKFYNDYTFLNIDKNEVIGFEEVFNIDHIQTIPEDLYHIKTADGKKIDVNISAIVGNNGSGKSSLLELLYSLCYVIATKKGIIEDVEKLNTYINNPKTDHNLLFNKINNLQGVLDDLQVEIFYEINNEFFAIKYEKQLIYHKIVTLESEYNEYFEDKFYLKNEVIKRKFRFIYDKLFFYTISINYSLYGLNTESDNDWLFDLFHKNDGYQTPLVINPFRKKGNIDVNSEYHLAQTRLMSNLMDNSFKVKGIVNGKKIDSILFELDFGKFNQLGALTIDNVIETFKKDYGMSDNNFITNVYNALYRNKEDRIKEINIQEVKHFDILSKYVFRKVFKIAMNYDEYKGFYEIPKEGKPIPKFRSFFEQILKLSDDRSHITLKLRQILNCIRFNTLNEDLLYKWKIKDDDYEKSVNKIKKHYFEIKTTDFIERIEKIKKSNPNFEISELIPASCFIPYLRIENSISNNSISDFKILSSGEQQFIHSIQSILYHIININSVFKSKNEKIKYNFLNIVLDEIELYFHPEFQRKFISELLEGIKSLNIKNINGINILFSTHSPFILSDIPHQNILKLCNGENLKFDSDYKTFGANIHDLLANDFFMKDGFMGEWAKKKIEEVIVFLNFKYFEKRIQTNGEESLTNFEIEEFNQLKNQIGHTEKSSIKIDFDYCNNFINLIGEPIIKYKLKSMMEDVYEVEFKEKTAKEKIFEIAKQAGLNINFN</sequence>
<proteinExistence type="predicted"/>
<dbReference type="Gene3D" id="3.40.50.300">
    <property type="entry name" value="P-loop containing nucleotide triphosphate hydrolases"/>
    <property type="match status" value="1"/>
</dbReference>
<dbReference type="SUPFAM" id="SSF52540">
    <property type="entry name" value="P-loop containing nucleoside triphosphate hydrolases"/>
    <property type="match status" value="1"/>
</dbReference>
<evidence type="ECO:0000259" key="1">
    <source>
        <dbReference type="Pfam" id="PF13304"/>
    </source>
</evidence>
<gene>
    <name evidence="2" type="ORF">E0I61_09105</name>
</gene>
<dbReference type="InterPro" id="IPR027417">
    <property type="entry name" value="P-loop_NTPase"/>
</dbReference>
<comment type="caution">
    <text evidence="2">The sequence shown here is derived from an EMBL/GenBank/DDBJ whole genome shotgun (WGS) entry which is preliminary data.</text>
</comment>
<reference evidence="2 3" key="1">
    <citation type="submission" date="2019-03" db="EMBL/GenBank/DDBJ databases">
        <title>Novel species of Flavobacterium.</title>
        <authorList>
            <person name="Liu Q."/>
            <person name="Xin Y.-H."/>
        </authorList>
    </citation>
    <scope>NUCLEOTIDE SEQUENCE [LARGE SCALE GENOMIC DNA]</scope>
    <source>
        <strain evidence="2 3">LB2P22</strain>
    </source>
</reference>
<dbReference type="Pfam" id="PF13304">
    <property type="entry name" value="AAA_21"/>
    <property type="match status" value="1"/>
</dbReference>